<evidence type="ECO:0000256" key="1">
    <source>
        <dbReference type="ARBA" id="ARBA00009677"/>
    </source>
</evidence>
<accession>A4ITF9</accession>
<dbReference type="HOGENOM" id="CLU_682636_0_0_9"/>
<dbReference type="EMBL" id="CP000557">
    <property type="protein sequence ID" value="ABO68613.1"/>
    <property type="molecule type" value="Genomic_DNA"/>
</dbReference>
<feature type="domain" description="Flagellar basal body rod protein N-terminal" evidence="3">
    <location>
        <begin position="74"/>
        <end position="104"/>
    </location>
</feature>
<dbReference type="KEGG" id="gtn:GTNG_3274"/>
<keyword evidence="6" id="KW-0966">Cell projection</keyword>
<dbReference type="InterPro" id="IPR053967">
    <property type="entry name" value="LlgE_F_G-like_D1"/>
</dbReference>
<gene>
    <name evidence="6" type="primary">flhO</name>
    <name evidence="6" type="ordered locus">GTNG_3274</name>
</gene>
<dbReference type="AlphaFoldDB" id="A4ITF9"/>
<proteinExistence type="inferred from homology"/>
<evidence type="ECO:0000313" key="7">
    <source>
        <dbReference type="Proteomes" id="UP000001578"/>
    </source>
</evidence>
<dbReference type="InterPro" id="IPR001444">
    <property type="entry name" value="Flag_bb_rod_N"/>
</dbReference>
<evidence type="ECO:0000259" key="3">
    <source>
        <dbReference type="Pfam" id="PF00460"/>
    </source>
</evidence>
<comment type="similarity">
    <text evidence="1 2">Belongs to the flagella basal body rod proteins family.</text>
</comment>
<dbReference type="PANTHER" id="PTHR30435">
    <property type="entry name" value="FLAGELLAR PROTEIN"/>
    <property type="match status" value="1"/>
</dbReference>
<feature type="domain" description="Flagellar basal-body/hook protein C-terminal" evidence="4">
    <location>
        <begin position="295"/>
        <end position="339"/>
    </location>
</feature>
<dbReference type="Proteomes" id="UP000001578">
    <property type="component" value="Chromosome"/>
</dbReference>
<protein>
    <submittedName>
        <fullName evidence="6">Flagellar basal-body rod protein</fullName>
    </submittedName>
</protein>
<keyword evidence="2" id="KW-0975">Bacterial flagellum</keyword>
<name>A4ITF9_GEOTN</name>
<dbReference type="eggNOG" id="COG4786">
    <property type="taxonomic scope" value="Bacteria"/>
</dbReference>
<dbReference type="GO" id="GO:0071978">
    <property type="term" value="P:bacterial-type flagellum-dependent swarming motility"/>
    <property type="evidence" value="ECO:0007669"/>
    <property type="project" value="TreeGrafter"/>
</dbReference>
<reference evidence="6 7" key="1">
    <citation type="journal article" date="2007" name="Proc. Natl. Acad. Sci. U.S.A.">
        <title>Genome and proteome of long-chain alkane degrading Geobacillus thermodenitrificans NG80-2 isolated from a deep-subsurface oil reservoir.</title>
        <authorList>
            <person name="Feng L."/>
            <person name="Wang W."/>
            <person name="Cheng J."/>
            <person name="Ren Y."/>
            <person name="Zhao G."/>
            <person name="Gao C."/>
            <person name="Tang Y."/>
            <person name="Liu X."/>
            <person name="Han W."/>
            <person name="Peng X."/>
            <person name="Liu R."/>
            <person name="Wang L."/>
        </authorList>
    </citation>
    <scope>NUCLEOTIDE SEQUENCE [LARGE SCALE GENOMIC DNA]</scope>
    <source>
        <strain evidence="6 7">NG80-2</strain>
    </source>
</reference>
<dbReference type="Pfam" id="PF00460">
    <property type="entry name" value="Flg_bb_rod"/>
    <property type="match status" value="1"/>
</dbReference>
<keyword evidence="6" id="KW-0282">Flagellum</keyword>
<dbReference type="NCBIfam" id="TIGR03506">
    <property type="entry name" value="FlgEFG_subfam"/>
    <property type="match status" value="1"/>
</dbReference>
<dbReference type="Pfam" id="PF06429">
    <property type="entry name" value="Flg_bbr_C"/>
    <property type="match status" value="1"/>
</dbReference>
<dbReference type="InterPro" id="IPR010930">
    <property type="entry name" value="Flg_bb/hook_C_dom"/>
</dbReference>
<dbReference type="PANTHER" id="PTHR30435:SF19">
    <property type="entry name" value="FLAGELLAR BASAL-BODY ROD PROTEIN FLGG"/>
    <property type="match status" value="1"/>
</dbReference>
<sequence>MRWPLLPAYNVGRDRNRRCLEPAAVFGKNRAFKHGEEWKCDRLNEGGSFIMTGHDSMAMANDGTSEVIVMLRGLYTAASGMLAQQRRVDWLTNNLANAETPGYKADAGAMRAFPELLMNRLEDESIPSAPPRAVPTQTAIGLLNTGVYTQELIPNFRQGDIKETGLSTDVALVDGQVPVDPTTGERGTLFFAVENDQGETRYTRNGHFTLSPDDYLTTQDGWYVLDGNGERIAIPSESFTVRDDGTITAENRTIARLGVVFAANPKTVVKEGNGLFRSTDGPLPQAPGNVTYMVKQGFIERSNVDIERTMTDLLAAYRAFEANQKIIQAYDRSLDKAVNEVGRLK</sequence>
<comment type="subcellular location">
    <subcellularLocation>
        <location evidence="2">Bacterial flagellum basal body</location>
    </subcellularLocation>
</comment>
<dbReference type="InterPro" id="IPR020013">
    <property type="entry name" value="Flagellar_FlgE/F/G"/>
</dbReference>
<evidence type="ECO:0000259" key="5">
    <source>
        <dbReference type="Pfam" id="PF22692"/>
    </source>
</evidence>
<organism evidence="6 7">
    <name type="scientific">Geobacillus thermodenitrificans (strain NG80-2)</name>
    <dbReference type="NCBI Taxonomy" id="420246"/>
    <lineage>
        <taxon>Bacteria</taxon>
        <taxon>Bacillati</taxon>
        <taxon>Bacillota</taxon>
        <taxon>Bacilli</taxon>
        <taxon>Bacillales</taxon>
        <taxon>Anoxybacillaceae</taxon>
        <taxon>Geobacillus</taxon>
    </lineage>
</organism>
<evidence type="ECO:0000256" key="2">
    <source>
        <dbReference type="RuleBase" id="RU362116"/>
    </source>
</evidence>
<keyword evidence="6" id="KW-0969">Cilium</keyword>
<dbReference type="InterPro" id="IPR037925">
    <property type="entry name" value="FlgE/F/G-like"/>
</dbReference>
<evidence type="ECO:0000259" key="4">
    <source>
        <dbReference type="Pfam" id="PF06429"/>
    </source>
</evidence>
<dbReference type="GO" id="GO:0009425">
    <property type="term" value="C:bacterial-type flagellum basal body"/>
    <property type="evidence" value="ECO:0007669"/>
    <property type="project" value="UniProtKB-SubCell"/>
</dbReference>
<dbReference type="SUPFAM" id="SSF117143">
    <property type="entry name" value="Flagellar hook protein flgE"/>
    <property type="match status" value="1"/>
</dbReference>
<dbReference type="Pfam" id="PF22692">
    <property type="entry name" value="LlgE_F_G_D1"/>
    <property type="match status" value="1"/>
</dbReference>
<feature type="domain" description="Flagellar hook protein FlgE/F/G-like D1" evidence="5">
    <location>
        <begin position="187"/>
        <end position="249"/>
    </location>
</feature>
<evidence type="ECO:0000313" key="6">
    <source>
        <dbReference type="EMBL" id="ABO68613.1"/>
    </source>
</evidence>